<organism evidence="1 2">
    <name type="scientific">Aneurinibacillus aneurinilyticus</name>
    <name type="common">Bacillus aneurinolyticus</name>
    <dbReference type="NCBI Taxonomy" id="1391"/>
    <lineage>
        <taxon>Bacteria</taxon>
        <taxon>Bacillati</taxon>
        <taxon>Bacillota</taxon>
        <taxon>Bacilli</taxon>
        <taxon>Bacillales</taxon>
        <taxon>Paenibacillaceae</taxon>
        <taxon>Aneurinibacillus group</taxon>
        <taxon>Aneurinibacillus</taxon>
    </lineage>
</organism>
<gene>
    <name evidence="1" type="ORF">HF838_18890</name>
</gene>
<proteinExistence type="predicted"/>
<reference evidence="1 2" key="1">
    <citation type="submission" date="2020-04" db="EMBL/GenBank/DDBJ databases">
        <authorList>
            <person name="Hitch T.C.A."/>
            <person name="Wylensek D."/>
            <person name="Clavel T."/>
        </authorList>
    </citation>
    <scope>NUCLEOTIDE SEQUENCE [LARGE SCALE GENOMIC DNA]</scope>
    <source>
        <strain evidence="1 2">WB01_D5_05</strain>
    </source>
</reference>
<dbReference type="AlphaFoldDB" id="A0A848D2U6"/>
<comment type="caution">
    <text evidence="1">The sequence shown here is derived from an EMBL/GenBank/DDBJ whole genome shotgun (WGS) entry which is preliminary data.</text>
</comment>
<protein>
    <submittedName>
        <fullName evidence="1">Uncharacterized protein</fullName>
    </submittedName>
</protein>
<evidence type="ECO:0000313" key="1">
    <source>
        <dbReference type="EMBL" id="NMF00297.1"/>
    </source>
</evidence>
<sequence>MRKWKSAMFEPEDVKQRILVLAALDLILCSVKWQRVHRYEPYWTDSASLGIIDNGAGDDLYIIFASEGILIKGFDHLSLLSPHAGEEYGVWPGMYDEVPASLVAYLDTDTFEKENVTFCLWREKYDAEWRTGEVENPEGLDDGSDFLLGRLGYTAEDYVEWARSYYDKSLQLQVVRQVYNGVVINEEIITVLNPGRDATAALAELDELGIRVCRR</sequence>
<dbReference type="RefSeq" id="WP_168976088.1">
    <property type="nucleotide sequence ID" value="NZ_JABAGO010000043.1"/>
</dbReference>
<name>A0A848D2U6_ANEAE</name>
<accession>A0A848D2U6</accession>
<dbReference type="EMBL" id="JABAGO010000043">
    <property type="protein sequence ID" value="NMF00297.1"/>
    <property type="molecule type" value="Genomic_DNA"/>
</dbReference>
<evidence type="ECO:0000313" key="2">
    <source>
        <dbReference type="Proteomes" id="UP000561326"/>
    </source>
</evidence>
<dbReference type="Proteomes" id="UP000561326">
    <property type="component" value="Unassembled WGS sequence"/>
</dbReference>